<evidence type="ECO:0000259" key="5">
    <source>
        <dbReference type="PROSITE" id="PS51635"/>
    </source>
</evidence>
<proteinExistence type="predicted"/>
<accession>A0A3B0Y0N8</accession>
<evidence type="ECO:0000256" key="3">
    <source>
        <dbReference type="ARBA" id="ARBA00023098"/>
    </source>
</evidence>
<name>A0A3B0Y0N8_9ZZZZ</name>
<protein>
    <recommendedName>
        <fullName evidence="5">PNPLA domain-containing protein</fullName>
    </recommendedName>
</protein>
<dbReference type="EMBL" id="UOFN01000029">
    <property type="protein sequence ID" value="VAW74225.1"/>
    <property type="molecule type" value="Genomic_DNA"/>
</dbReference>
<dbReference type="InterPro" id="IPR002641">
    <property type="entry name" value="PNPLA_dom"/>
</dbReference>
<evidence type="ECO:0000256" key="1">
    <source>
        <dbReference type="ARBA" id="ARBA00022801"/>
    </source>
</evidence>
<dbReference type="GO" id="GO:0016787">
    <property type="term" value="F:hydrolase activity"/>
    <property type="evidence" value="ECO:0007669"/>
    <property type="project" value="UniProtKB-KW"/>
</dbReference>
<sequence>MKSTVRIGVVLSSGGVRGVYAHTGFMQAIKNLGIHIDASAGCSAGALVGGFMASGTPLEDWIETLGGIDSRTFWTPDSVTRFIWEMAAHKGRGYTGLSDTQAALEFTRKNLSAETFETCINPFHVLAVNLGTGKKAVFSEGELAPRMAASAAMPILYEPVKIDGEYYCDGALIDFAPTDAVCCRHQLDVVIVHHVSQHFGIYRDLDDSLKDKWAMLEIINRLVFREKPWYLSDEPLTIHRCPCGCGAIVIAIVPELPYMRWPLTDGGDAAQQSAREQTETLLKPYMEKLMRDPRHELPLSGESGTQLASGCGHDHAE</sequence>
<dbReference type="AlphaFoldDB" id="A0A3B0Y0N8"/>
<keyword evidence="3" id="KW-0443">Lipid metabolism</keyword>
<feature type="domain" description="PNPLA" evidence="5">
    <location>
        <begin position="10"/>
        <end position="182"/>
    </location>
</feature>
<dbReference type="PANTHER" id="PTHR14226">
    <property type="entry name" value="NEUROPATHY TARGET ESTERASE/SWISS CHEESE D.MELANOGASTER"/>
    <property type="match status" value="1"/>
</dbReference>
<evidence type="ECO:0000256" key="2">
    <source>
        <dbReference type="ARBA" id="ARBA00022963"/>
    </source>
</evidence>
<gene>
    <name evidence="6" type="ORF">MNBD_GAMMA15-1118</name>
</gene>
<dbReference type="SUPFAM" id="SSF52151">
    <property type="entry name" value="FabD/lysophospholipase-like"/>
    <property type="match status" value="1"/>
</dbReference>
<dbReference type="Gene3D" id="3.40.1090.10">
    <property type="entry name" value="Cytosolic phospholipase A2 catalytic domain"/>
    <property type="match status" value="2"/>
</dbReference>
<dbReference type="GO" id="GO:0016042">
    <property type="term" value="P:lipid catabolic process"/>
    <property type="evidence" value="ECO:0007669"/>
    <property type="project" value="UniProtKB-KW"/>
</dbReference>
<reference evidence="6" key="1">
    <citation type="submission" date="2018-06" db="EMBL/GenBank/DDBJ databases">
        <authorList>
            <person name="Zhirakovskaya E."/>
        </authorList>
    </citation>
    <scope>NUCLEOTIDE SEQUENCE</scope>
</reference>
<organism evidence="6">
    <name type="scientific">hydrothermal vent metagenome</name>
    <dbReference type="NCBI Taxonomy" id="652676"/>
    <lineage>
        <taxon>unclassified sequences</taxon>
        <taxon>metagenomes</taxon>
        <taxon>ecological metagenomes</taxon>
    </lineage>
</organism>
<dbReference type="InterPro" id="IPR050301">
    <property type="entry name" value="NTE"/>
</dbReference>
<dbReference type="InterPro" id="IPR016035">
    <property type="entry name" value="Acyl_Trfase/lysoPLipase"/>
</dbReference>
<keyword evidence="1" id="KW-0378">Hydrolase</keyword>
<dbReference type="PROSITE" id="PS51635">
    <property type="entry name" value="PNPLA"/>
    <property type="match status" value="1"/>
</dbReference>
<keyword evidence="2" id="KW-0442">Lipid degradation</keyword>
<dbReference type="Pfam" id="PF01734">
    <property type="entry name" value="Patatin"/>
    <property type="match status" value="1"/>
</dbReference>
<evidence type="ECO:0000256" key="4">
    <source>
        <dbReference type="SAM" id="MobiDB-lite"/>
    </source>
</evidence>
<feature type="region of interest" description="Disordered" evidence="4">
    <location>
        <begin position="293"/>
        <end position="317"/>
    </location>
</feature>
<dbReference type="PANTHER" id="PTHR14226:SF29">
    <property type="entry name" value="NEUROPATHY TARGET ESTERASE SWS"/>
    <property type="match status" value="1"/>
</dbReference>
<evidence type="ECO:0000313" key="6">
    <source>
        <dbReference type="EMBL" id="VAW74225.1"/>
    </source>
</evidence>